<sequence>MGNVAVGKKMIFLVVDSFHPKALKRALERRMVPALEFIVNRGFCSDRCVSVFPTMTPTCASSIATGTLPFQHLIPGFVWYHRREKRIINYGMSPLAVIKLGVRRVVQDLLFNLNHNQLSNKVKTIYETLEQGGFTTGAVNPFIFRACREHNTKMPLSLKIASAFGLGGPVLGPGKLFLGRIVPPPGLKGILLTQQHFFHKYGVNDRYSGAVAEWIIRSGFQPDLLSLYLPDNDGYAHRRDPALTEDSLARVDRQLQKIMNCFRDWEDALEKNIFVIAGDHSQSLVETSGEHIINLPAILNRFSLLKLGKSPGGGEDMAVCVNERMCHIYFLNNNADLRGRVLETLGRESRIDQISWKENGWYRVARGGNGEEIFFRPGDVYRDEYGQGWEISGKPAVLDVELGEGRVVYGDYPDTFNRLMGLLECENAGDVVLTARPGYEFMDEYSTSHRGGGSHGALHREDSLVPLAISDRGYSLSNPRLQDIAALIRAYFGVASE</sequence>
<evidence type="ECO:0000313" key="1">
    <source>
        <dbReference type="EMBL" id="GBF32996.1"/>
    </source>
</evidence>
<dbReference type="InterPro" id="IPR002591">
    <property type="entry name" value="Phosphodiest/P_Trfase"/>
</dbReference>
<proteinExistence type="predicted"/>
<dbReference type="PANTHER" id="PTHR10151">
    <property type="entry name" value="ECTONUCLEOTIDE PYROPHOSPHATASE/PHOSPHODIESTERASE"/>
    <property type="match status" value="1"/>
</dbReference>
<dbReference type="PANTHER" id="PTHR10151:SF120">
    <property type="entry name" value="BIS(5'-ADENOSYL)-TRIPHOSPHATASE"/>
    <property type="match status" value="1"/>
</dbReference>
<reference evidence="2" key="1">
    <citation type="submission" date="2018-02" db="EMBL/GenBank/DDBJ databases">
        <title>Genome sequence of Desulfocucumis palustris strain NAW-5.</title>
        <authorList>
            <person name="Watanabe M."/>
            <person name="Kojima H."/>
            <person name="Fukui M."/>
        </authorList>
    </citation>
    <scope>NUCLEOTIDE SEQUENCE [LARGE SCALE GENOMIC DNA]</scope>
    <source>
        <strain evidence="2">NAW-5</strain>
    </source>
</reference>
<name>A0A2L2XFI4_9FIRM</name>
<dbReference type="GO" id="GO:0016787">
    <property type="term" value="F:hydrolase activity"/>
    <property type="evidence" value="ECO:0007669"/>
    <property type="project" value="UniProtKB-ARBA"/>
</dbReference>
<evidence type="ECO:0000313" key="2">
    <source>
        <dbReference type="Proteomes" id="UP000239549"/>
    </source>
</evidence>
<comment type="caution">
    <text evidence="1">The sequence shown here is derived from an EMBL/GenBank/DDBJ whole genome shotgun (WGS) entry which is preliminary data.</text>
</comment>
<dbReference type="Gene3D" id="3.40.720.10">
    <property type="entry name" value="Alkaline Phosphatase, subunit A"/>
    <property type="match status" value="1"/>
</dbReference>
<gene>
    <name evidence="1" type="ORF">DCCM_2093</name>
</gene>
<accession>A0A2L2XFI4</accession>
<dbReference type="EMBL" id="BFAV01000071">
    <property type="protein sequence ID" value="GBF32996.1"/>
    <property type="molecule type" value="Genomic_DNA"/>
</dbReference>
<organism evidence="1 2">
    <name type="scientific">Desulfocucumis palustris</name>
    <dbReference type="NCBI Taxonomy" id="1898651"/>
    <lineage>
        <taxon>Bacteria</taxon>
        <taxon>Bacillati</taxon>
        <taxon>Bacillota</taxon>
        <taxon>Clostridia</taxon>
        <taxon>Eubacteriales</taxon>
        <taxon>Desulfocucumaceae</taxon>
        <taxon>Desulfocucumis</taxon>
    </lineage>
</organism>
<dbReference type="SUPFAM" id="SSF53649">
    <property type="entry name" value="Alkaline phosphatase-like"/>
    <property type="match status" value="1"/>
</dbReference>
<evidence type="ECO:0008006" key="3">
    <source>
        <dbReference type="Google" id="ProtNLM"/>
    </source>
</evidence>
<dbReference type="Proteomes" id="UP000239549">
    <property type="component" value="Unassembled WGS sequence"/>
</dbReference>
<dbReference type="AlphaFoldDB" id="A0A2L2XFI4"/>
<dbReference type="InterPro" id="IPR017850">
    <property type="entry name" value="Alkaline_phosphatase_core_sf"/>
</dbReference>
<protein>
    <recommendedName>
        <fullName evidence="3">Alkaline phosphodiesterase I</fullName>
    </recommendedName>
</protein>
<keyword evidence="2" id="KW-1185">Reference proteome</keyword>
<dbReference type="Pfam" id="PF01663">
    <property type="entry name" value="Phosphodiest"/>
    <property type="match status" value="1"/>
</dbReference>